<feature type="compositionally biased region" description="Basic and acidic residues" evidence="1">
    <location>
        <begin position="527"/>
        <end position="538"/>
    </location>
</feature>
<feature type="region of interest" description="Disordered" evidence="1">
    <location>
        <begin position="49"/>
        <end position="154"/>
    </location>
</feature>
<feature type="compositionally biased region" description="Acidic residues" evidence="1">
    <location>
        <begin position="392"/>
        <end position="405"/>
    </location>
</feature>
<feature type="signal peptide" evidence="3">
    <location>
        <begin position="1"/>
        <end position="35"/>
    </location>
</feature>
<keyword evidence="3" id="KW-0732">Signal</keyword>
<gene>
    <name evidence="4" type="ORF">GCM10023353_37150</name>
</gene>
<organism evidence="4 5">
    <name type="scientific">Tomitella cavernea</name>
    <dbReference type="NCBI Taxonomy" id="1387982"/>
    <lineage>
        <taxon>Bacteria</taxon>
        <taxon>Bacillati</taxon>
        <taxon>Actinomycetota</taxon>
        <taxon>Actinomycetes</taxon>
        <taxon>Mycobacteriales</taxon>
        <taxon>Tomitella</taxon>
    </lineage>
</organism>
<reference evidence="5" key="1">
    <citation type="journal article" date="2019" name="Int. J. Syst. Evol. Microbiol.">
        <title>The Global Catalogue of Microorganisms (GCM) 10K type strain sequencing project: providing services to taxonomists for standard genome sequencing and annotation.</title>
        <authorList>
            <consortium name="The Broad Institute Genomics Platform"/>
            <consortium name="The Broad Institute Genome Sequencing Center for Infectious Disease"/>
            <person name="Wu L."/>
            <person name="Ma J."/>
        </authorList>
    </citation>
    <scope>NUCLEOTIDE SEQUENCE [LARGE SCALE GENOMIC DNA]</scope>
    <source>
        <strain evidence="5">JCM 18542</strain>
    </source>
</reference>
<evidence type="ECO:0000256" key="1">
    <source>
        <dbReference type="SAM" id="MobiDB-lite"/>
    </source>
</evidence>
<feature type="region of interest" description="Disordered" evidence="1">
    <location>
        <begin position="493"/>
        <end position="539"/>
    </location>
</feature>
<proteinExistence type="predicted"/>
<name>A0ABP9D2B4_9ACTN</name>
<feature type="region of interest" description="Disordered" evidence="1">
    <location>
        <begin position="385"/>
        <end position="408"/>
    </location>
</feature>
<feature type="region of interest" description="Disordered" evidence="1">
    <location>
        <begin position="759"/>
        <end position="788"/>
    </location>
</feature>
<evidence type="ECO:0000256" key="3">
    <source>
        <dbReference type="SAM" id="SignalP"/>
    </source>
</evidence>
<accession>A0ABP9D2B4</accession>
<feature type="region of interest" description="Disordered" evidence="1">
    <location>
        <begin position="668"/>
        <end position="729"/>
    </location>
</feature>
<feature type="transmembrane region" description="Helical" evidence="2">
    <location>
        <begin position="934"/>
        <end position="954"/>
    </location>
</feature>
<keyword evidence="2" id="KW-0472">Membrane</keyword>
<feature type="compositionally biased region" description="Basic and acidic residues" evidence="1">
    <location>
        <begin position="964"/>
        <end position="975"/>
    </location>
</feature>
<evidence type="ECO:0000313" key="4">
    <source>
        <dbReference type="EMBL" id="GAA4824603.1"/>
    </source>
</evidence>
<feature type="compositionally biased region" description="Low complexity" evidence="1">
    <location>
        <begin position="49"/>
        <end position="106"/>
    </location>
</feature>
<feature type="compositionally biased region" description="Basic and acidic residues" evidence="1">
    <location>
        <begin position="982"/>
        <end position="996"/>
    </location>
</feature>
<feature type="compositionally biased region" description="Basic residues" evidence="1">
    <location>
        <begin position="554"/>
        <end position="563"/>
    </location>
</feature>
<feature type="region of interest" description="Disordered" evidence="1">
    <location>
        <begin position="552"/>
        <end position="574"/>
    </location>
</feature>
<keyword evidence="5" id="KW-1185">Reference proteome</keyword>
<keyword evidence="2" id="KW-1133">Transmembrane helix</keyword>
<dbReference type="EMBL" id="BAABKQ010000001">
    <property type="protein sequence ID" value="GAA4824603.1"/>
    <property type="molecule type" value="Genomic_DNA"/>
</dbReference>
<sequence>MRIRTTRPSGFVHGVRRAAVAVAAVSLACAPAALAVGVAAPAAHAEPVTAAPTPATEAATPTTSPARTAAATETTGVETTGVETTGVETSATGSPTTAAAEGTPPGDSRRTGMPRFLSLTITTVTPEVVSDDRSTGGAAGDAPGEGPRPDGREDTVTVTGTVRNVGDRDVSDVEVRLQRAPRIDAAEEVRSVLSLDQSSYGTVGLFHPVAESLSQGESVDFTLSLPLNDPATRSLEIAEPGVYPLLVNVNGTPDYGGRARLDDARFLLPVLSLPAGATPTATARQQGPVAPSPVPVTMLYPLTAAPELAAGQPGPALDSPAAVRLVDDSLPRSLAAGGRLHGVLAAAREALGPAADPRGALGAGLCLAIDPDLLVTVDAMTRGFEVSKDPADPDSDASSTDDAESEGQTAAAAWLKDLRELAAQTCTVALPYAQADLDAVRDLASPHITASALAAPADIVDGILGVKSVRDLVWPSTGQVAPATLATVTQALAPAPEEPAAPPRRPRSGRSARGSIRRAHRAHRGQHGGDHRGSENDGFRLVSLGGLRHCERRTYHHGGGTRRSRCDRPPGARVESCAAVRHAHQRRARRRRHSTVHARIRARGPPIQDSRRLAHGAAAGCHGGRRLAIARGPALCGVGAPHRRLRERIRRRFRCHRADRAARRCAAPGLDSRPRRGLRAAGPAAARLPGRPRRTATPEYRARRGGGARGAVGRIDRSQPGGRDCGGRRGRVQVRHRCDGRSRLRFHVEHRPICVGLADRESPRPARPVGNLARNARGNGPDGETPEHYITPLYRDVLRAVSTWGRGGTGTSDARAAAEDRTAALTASLTDQFDAVTVVAPGSVYTLASSQSPLLVVAKNDLAMPVNASLRIRAPEGVQIGQADDYVIPARGSRQIQVPAQIEFSRQMDLRVQLLAPDSTPIGEQIHISLHSNAYGMVIPVLTGISGALLLFLAGRRGWHRLRGQHDRADDRASERGPVLEQYRRDEAHPGPEDEG</sequence>
<feature type="compositionally biased region" description="Low complexity" evidence="1">
    <location>
        <begin position="679"/>
        <end position="689"/>
    </location>
</feature>
<feature type="compositionally biased region" description="Basic residues" evidence="1">
    <location>
        <begin position="504"/>
        <end position="526"/>
    </location>
</feature>
<evidence type="ECO:0000256" key="2">
    <source>
        <dbReference type="SAM" id="Phobius"/>
    </source>
</evidence>
<protein>
    <recommendedName>
        <fullName evidence="6">Glycoprotein</fullName>
    </recommendedName>
</protein>
<comment type="caution">
    <text evidence="4">The sequence shown here is derived from an EMBL/GenBank/DDBJ whole genome shotgun (WGS) entry which is preliminary data.</text>
</comment>
<evidence type="ECO:0008006" key="6">
    <source>
        <dbReference type="Google" id="ProtNLM"/>
    </source>
</evidence>
<dbReference type="PROSITE" id="PS51257">
    <property type="entry name" value="PROKAR_LIPOPROTEIN"/>
    <property type="match status" value="1"/>
</dbReference>
<evidence type="ECO:0000313" key="5">
    <source>
        <dbReference type="Proteomes" id="UP001500839"/>
    </source>
</evidence>
<keyword evidence="2" id="KW-0812">Transmembrane</keyword>
<feature type="region of interest" description="Disordered" evidence="1">
    <location>
        <begin position="963"/>
        <end position="996"/>
    </location>
</feature>
<feature type="chain" id="PRO_5045982471" description="Glycoprotein" evidence="3">
    <location>
        <begin position="36"/>
        <end position="996"/>
    </location>
</feature>
<dbReference type="Proteomes" id="UP001500839">
    <property type="component" value="Unassembled WGS sequence"/>
</dbReference>